<dbReference type="GO" id="GO:0005886">
    <property type="term" value="C:plasma membrane"/>
    <property type="evidence" value="ECO:0007669"/>
    <property type="project" value="UniProtKB-SubCell"/>
</dbReference>
<evidence type="ECO:0000259" key="8">
    <source>
        <dbReference type="Pfam" id="PF02687"/>
    </source>
</evidence>
<evidence type="ECO:0000256" key="4">
    <source>
        <dbReference type="ARBA" id="ARBA00022989"/>
    </source>
</evidence>
<evidence type="ECO:0000313" key="11">
    <source>
        <dbReference type="Proteomes" id="UP000053091"/>
    </source>
</evidence>
<evidence type="ECO:0000256" key="6">
    <source>
        <dbReference type="ARBA" id="ARBA00038076"/>
    </source>
</evidence>
<reference evidence="10" key="1">
    <citation type="journal article" date="2015" name="Genome Announc.">
        <title>Draft Genome Sequence of Bacteroidales Strain TBC1, a Novel Isolate from a Methanogenic Wastewater Treatment System.</title>
        <authorList>
            <person name="Tourlousse D.M."/>
            <person name="Matsuura N."/>
            <person name="Sun L."/>
            <person name="Toyonaga M."/>
            <person name="Kuroda K."/>
            <person name="Ohashi A."/>
            <person name="Cruz R."/>
            <person name="Yamaguchi T."/>
            <person name="Sekiguchi Y."/>
        </authorList>
    </citation>
    <scope>NUCLEOTIDE SEQUENCE [LARGE SCALE GENOMIC DNA]</scope>
    <source>
        <strain evidence="10">TBC1</strain>
    </source>
</reference>
<sequence>MTNLLKENIRISLDSIRSHLLRSILTVLIIAFGIMALVGILTSIDSIKYFLNENFMMMGANTFSIRNRSMRVQMGNRSTLPRNYRTITWQEAMEFKEVYDFPAVTSVFTYATNTATLKYGSLKTNPNVPVVGSDENYLATSGNELEKGRNLSANEVNYGSHVVVLGAGVVSKLFKSGENPLDKVVNIGPGKYRVVGVMKSKGSSLGFNPDNLCLIPISNVRQEFSRSGMTFTINVMVQNPTQLDAAIGEATGLFRVIREVRAGQENSFEIEKSDNLAEMLFENLKYLRLAATIIGAITLIGAAIGLMNIMLVSVTERTREIGIRKAMGATSRTIRNQFLAEAIVIGQIGGIVGIVFGISIGNVLSALIGSGFIIPWAWIILGVVLCFAVAVVSGYIPATKAAKLNPVDSLRYE</sequence>
<dbReference type="Pfam" id="PF02687">
    <property type="entry name" value="FtsX"/>
    <property type="match status" value="1"/>
</dbReference>
<dbReference type="PANTHER" id="PTHR30572:SF4">
    <property type="entry name" value="ABC TRANSPORTER PERMEASE YTRF"/>
    <property type="match status" value="1"/>
</dbReference>
<dbReference type="PANTHER" id="PTHR30572">
    <property type="entry name" value="MEMBRANE COMPONENT OF TRANSPORTER-RELATED"/>
    <property type="match status" value="1"/>
</dbReference>
<proteinExistence type="inferred from homology"/>
<gene>
    <name evidence="10" type="ORF">TBC1_12787</name>
</gene>
<keyword evidence="5 7" id="KW-0472">Membrane</keyword>
<dbReference type="PATRIC" id="fig|1678841.3.peg.3540"/>
<evidence type="ECO:0000259" key="9">
    <source>
        <dbReference type="Pfam" id="PF12704"/>
    </source>
</evidence>
<keyword evidence="4 7" id="KW-1133">Transmembrane helix</keyword>
<evidence type="ECO:0000256" key="3">
    <source>
        <dbReference type="ARBA" id="ARBA00022692"/>
    </source>
</evidence>
<dbReference type="InterPro" id="IPR003838">
    <property type="entry name" value="ABC3_permease_C"/>
</dbReference>
<dbReference type="OrthoDB" id="9770036at2"/>
<feature type="domain" description="MacB-like periplasmic core" evidence="9">
    <location>
        <begin position="23"/>
        <end position="251"/>
    </location>
</feature>
<evidence type="ECO:0000256" key="2">
    <source>
        <dbReference type="ARBA" id="ARBA00022475"/>
    </source>
</evidence>
<name>A0A0S7C1V3_9BACT</name>
<dbReference type="AlphaFoldDB" id="A0A0S7C1V3"/>
<evidence type="ECO:0000256" key="5">
    <source>
        <dbReference type="ARBA" id="ARBA00023136"/>
    </source>
</evidence>
<keyword evidence="2" id="KW-1003">Cell membrane</keyword>
<evidence type="ECO:0000256" key="1">
    <source>
        <dbReference type="ARBA" id="ARBA00004651"/>
    </source>
</evidence>
<organism evidence="10">
    <name type="scientific">Lentimicrobium saccharophilum</name>
    <dbReference type="NCBI Taxonomy" id="1678841"/>
    <lineage>
        <taxon>Bacteria</taxon>
        <taxon>Pseudomonadati</taxon>
        <taxon>Bacteroidota</taxon>
        <taxon>Bacteroidia</taxon>
        <taxon>Bacteroidales</taxon>
        <taxon>Lentimicrobiaceae</taxon>
        <taxon>Lentimicrobium</taxon>
    </lineage>
</organism>
<accession>A0A0S7C1V3</accession>
<keyword evidence="3 7" id="KW-0812">Transmembrane</keyword>
<dbReference type="GO" id="GO:0022857">
    <property type="term" value="F:transmembrane transporter activity"/>
    <property type="evidence" value="ECO:0007669"/>
    <property type="project" value="TreeGrafter"/>
</dbReference>
<feature type="domain" description="ABC3 transporter permease C-terminal" evidence="8">
    <location>
        <begin position="293"/>
        <end position="406"/>
    </location>
</feature>
<feature type="transmembrane region" description="Helical" evidence="7">
    <location>
        <begin position="373"/>
        <end position="396"/>
    </location>
</feature>
<dbReference type="InterPro" id="IPR050250">
    <property type="entry name" value="Macrolide_Exporter_MacB"/>
</dbReference>
<feature type="transmembrane region" description="Helical" evidence="7">
    <location>
        <begin position="336"/>
        <end position="361"/>
    </location>
</feature>
<keyword evidence="11" id="KW-1185">Reference proteome</keyword>
<protein>
    <submittedName>
        <fullName evidence="10">ABC-type antimicrobial peptide transport system, permease component</fullName>
    </submittedName>
</protein>
<dbReference type="STRING" id="1678841.TBC1_12787"/>
<comment type="similarity">
    <text evidence="6">Belongs to the ABC-4 integral membrane protein family.</text>
</comment>
<comment type="subcellular location">
    <subcellularLocation>
        <location evidence="1">Cell membrane</location>
        <topology evidence="1">Multi-pass membrane protein</topology>
    </subcellularLocation>
</comment>
<dbReference type="EMBL" id="DF968183">
    <property type="protein sequence ID" value="GAP44971.1"/>
    <property type="molecule type" value="Genomic_DNA"/>
</dbReference>
<dbReference type="InterPro" id="IPR025857">
    <property type="entry name" value="MacB_PCD"/>
</dbReference>
<feature type="transmembrane region" description="Helical" evidence="7">
    <location>
        <begin position="20"/>
        <end position="41"/>
    </location>
</feature>
<evidence type="ECO:0000313" key="10">
    <source>
        <dbReference type="EMBL" id="GAP44971.1"/>
    </source>
</evidence>
<evidence type="ECO:0000256" key="7">
    <source>
        <dbReference type="SAM" id="Phobius"/>
    </source>
</evidence>
<dbReference type="Pfam" id="PF12704">
    <property type="entry name" value="MacB_PCD"/>
    <property type="match status" value="1"/>
</dbReference>
<dbReference type="Proteomes" id="UP000053091">
    <property type="component" value="Unassembled WGS sequence"/>
</dbReference>
<feature type="transmembrane region" description="Helical" evidence="7">
    <location>
        <begin position="289"/>
        <end position="315"/>
    </location>
</feature>
<dbReference type="RefSeq" id="WP_062044963.1">
    <property type="nucleotide sequence ID" value="NZ_DF968183.1"/>
</dbReference>